<dbReference type="AlphaFoldDB" id="A0A172T9E9"/>
<gene>
    <name evidence="5" type="ORF">SU48_07070</name>
</gene>
<accession>A0A172T9E9</accession>
<evidence type="ECO:0000313" key="6">
    <source>
        <dbReference type="Proteomes" id="UP000077363"/>
    </source>
</evidence>
<keyword evidence="1" id="KW-0132">Cell division</keyword>
<feature type="domain" description="Septum formation inhibitor MinC C-terminal" evidence="4">
    <location>
        <begin position="96"/>
        <end position="185"/>
    </location>
</feature>
<dbReference type="InterPro" id="IPR005526">
    <property type="entry name" value="Septum_form_inhib_MinC_C"/>
</dbReference>
<dbReference type="PANTHER" id="PTHR34108:SF1">
    <property type="entry name" value="SEPTUM SITE-DETERMINING PROTEIN MINC"/>
    <property type="match status" value="1"/>
</dbReference>
<keyword evidence="3" id="KW-0131">Cell cycle</keyword>
<dbReference type="InterPro" id="IPR036145">
    <property type="entry name" value="MinC_C_sf"/>
</dbReference>
<dbReference type="EMBL" id="CP011387">
    <property type="protein sequence ID" value="ANE43566.1"/>
    <property type="molecule type" value="Genomic_DNA"/>
</dbReference>
<evidence type="ECO:0000256" key="1">
    <source>
        <dbReference type="ARBA" id="ARBA00022618"/>
    </source>
</evidence>
<proteinExistence type="predicted"/>
<dbReference type="RefSeq" id="WP_064014633.1">
    <property type="nucleotide sequence ID" value="NZ_CP011387.1"/>
</dbReference>
<dbReference type="InterPro" id="IPR016098">
    <property type="entry name" value="CAP/MinC_C"/>
</dbReference>
<dbReference type="InterPro" id="IPR013033">
    <property type="entry name" value="MinC"/>
</dbReference>
<keyword evidence="2" id="KW-0717">Septation</keyword>
<dbReference type="GO" id="GO:1901891">
    <property type="term" value="P:regulation of cell septum assembly"/>
    <property type="evidence" value="ECO:0007669"/>
    <property type="project" value="InterPro"/>
</dbReference>
<dbReference type="Gene3D" id="2.160.20.70">
    <property type="match status" value="1"/>
</dbReference>
<dbReference type="PANTHER" id="PTHR34108">
    <property type="entry name" value="SEPTUM SITE-DETERMINING PROTEIN MINC"/>
    <property type="match status" value="1"/>
</dbReference>
<evidence type="ECO:0000259" key="4">
    <source>
        <dbReference type="Pfam" id="PF03775"/>
    </source>
</evidence>
<dbReference type="KEGG" id="dpu:SU48_07070"/>
<sequence length="205" mass="20947">MKLRGTLGGLNLLLEPGDTGPDVAGALAVRAELLTTSVTIEVDGDADPEALEAALSAIRAAGGMPGRVRAPRVTVTGPNAATPTDFGPAQARTEVVPHNLRAGFRGEYRGSVVVMGDVNPGVEIVAGGDVIVMGALRGVVHAGFGGHEGAIVWGRPIASPQIRIGNAVARAPEGSSLSNMRRMEGHEGAELARLQDGVIVIDAQK</sequence>
<dbReference type="GO" id="GO:0000917">
    <property type="term" value="P:division septum assembly"/>
    <property type="evidence" value="ECO:0007669"/>
    <property type="project" value="UniProtKB-KW"/>
</dbReference>
<dbReference type="Proteomes" id="UP000077363">
    <property type="component" value="Chromosome"/>
</dbReference>
<protein>
    <submittedName>
        <fullName evidence="5">Septum site-determining protein MinC</fullName>
    </submittedName>
</protein>
<dbReference type="SUPFAM" id="SSF63848">
    <property type="entry name" value="Cell-division inhibitor MinC, C-terminal domain"/>
    <property type="match status" value="1"/>
</dbReference>
<dbReference type="Pfam" id="PF03775">
    <property type="entry name" value="MinC_C"/>
    <property type="match status" value="1"/>
</dbReference>
<evidence type="ECO:0000313" key="5">
    <source>
        <dbReference type="EMBL" id="ANE43566.1"/>
    </source>
</evidence>
<name>A0A172T9E9_9DEIO</name>
<evidence type="ECO:0000256" key="2">
    <source>
        <dbReference type="ARBA" id="ARBA00023210"/>
    </source>
</evidence>
<dbReference type="STRING" id="1182568.SU48_07070"/>
<dbReference type="PATRIC" id="fig|1182568.3.peg.1473"/>
<reference evidence="5 6" key="1">
    <citation type="submission" date="2015-01" db="EMBL/GenBank/DDBJ databases">
        <title>Deinococcus puniceus/DY1/ whole genome sequencing.</title>
        <authorList>
            <person name="Kim M.K."/>
            <person name="Srinivasan S."/>
            <person name="Lee J.-J."/>
        </authorList>
    </citation>
    <scope>NUCLEOTIDE SEQUENCE [LARGE SCALE GENOMIC DNA]</scope>
    <source>
        <strain evidence="5 6">DY1</strain>
    </source>
</reference>
<keyword evidence="6" id="KW-1185">Reference proteome</keyword>
<dbReference type="OrthoDB" id="9790810at2"/>
<organism evidence="5 6">
    <name type="scientific">Deinococcus puniceus</name>
    <dbReference type="NCBI Taxonomy" id="1182568"/>
    <lineage>
        <taxon>Bacteria</taxon>
        <taxon>Thermotogati</taxon>
        <taxon>Deinococcota</taxon>
        <taxon>Deinococci</taxon>
        <taxon>Deinococcales</taxon>
        <taxon>Deinococcaceae</taxon>
        <taxon>Deinococcus</taxon>
    </lineage>
</organism>
<dbReference type="GO" id="GO:0000902">
    <property type="term" value="P:cell morphogenesis"/>
    <property type="evidence" value="ECO:0007669"/>
    <property type="project" value="InterPro"/>
</dbReference>
<evidence type="ECO:0000256" key="3">
    <source>
        <dbReference type="ARBA" id="ARBA00023306"/>
    </source>
</evidence>